<evidence type="ECO:0000313" key="2">
    <source>
        <dbReference type="Proteomes" id="UP000228531"/>
    </source>
</evidence>
<gene>
    <name evidence="1" type="ORF">BC777_0001</name>
</gene>
<organism evidence="1 2">
    <name type="scientific">Yoonia maricola</name>
    <dbReference type="NCBI Taxonomy" id="420999"/>
    <lineage>
        <taxon>Bacteria</taxon>
        <taxon>Pseudomonadati</taxon>
        <taxon>Pseudomonadota</taxon>
        <taxon>Alphaproteobacteria</taxon>
        <taxon>Rhodobacterales</taxon>
        <taxon>Paracoccaceae</taxon>
        <taxon>Yoonia</taxon>
    </lineage>
</organism>
<dbReference type="AlphaFoldDB" id="A0A2M8WJR7"/>
<name>A0A2M8WJR7_9RHOB</name>
<sequence>QLARRAMVGGGFEQNADYCPRPCTTDWTNQMRFKATTQIAALCVALSSAPVAAEIRGLYTLDN</sequence>
<reference evidence="1 2" key="1">
    <citation type="submission" date="2017-11" db="EMBL/GenBank/DDBJ databases">
        <title>Genomic Encyclopedia of Archaeal and Bacterial Type Strains, Phase II (KMG-II): From Individual Species to Whole Genera.</title>
        <authorList>
            <person name="Goeker M."/>
        </authorList>
    </citation>
    <scope>NUCLEOTIDE SEQUENCE [LARGE SCALE GENOMIC DNA]</scope>
    <source>
        <strain evidence="1 2">DSM 29128</strain>
    </source>
</reference>
<dbReference type="EMBL" id="PGTY01000001">
    <property type="protein sequence ID" value="PJI91180.1"/>
    <property type="molecule type" value="Genomic_DNA"/>
</dbReference>
<feature type="non-terminal residue" evidence="1">
    <location>
        <position position="1"/>
    </location>
</feature>
<accession>A0A2M8WJR7</accession>
<keyword evidence="2" id="KW-1185">Reference proteome</keyword>
<dbReference type="Proteomes" id="UP000228531">
    <property type="component" value="Unassembled WGS sequence"/>
</dbReference>
<proteinExistence type="predicted"/>
<protein>
    <submittedName>
        <fullName evidence="1">Uncharacterized protein</fullName>
    </submittedName>
</protein>
<evidence type="ECO:0000313" key="1">
    <source>
        <dbReference type="EMBL" id="PJI91180.1"/>
    </source>
</evidence>
<comment type="caution">
    <text evidence="1">The sequence shown here is derived from an EMBL/GenBank/DDBJ whole genome shotgun (WGS) entry which is preliminary data.</text>
</comment>